<dbReference type="GO" id="GO:0010181">
    <property type="term" value="F:FMN binding"/>
    <property type="evidence" value="ECO:0007669"/>
    <property type="project" value="UniProtKB-UniRule"/>
</dbReference>
<keyword evidence="9" id="KW-1185">Reference proteome</keyword>
<dbReference type="EMBL" id="NWBU01000006">
    <property type="protein sequence ID" value="PTQ11871.1"/>
    <property type="molecule type" value="Genomic_DNA"/>
</dbReference>
<feature type="domain" description="Flavodoxin-like fold" evidence="7">
    <location>
        <begin position="1"/>
        <end position="201"/>
    </location>
</feature>
<dbReference type="Pfam" id="PF02525">
    <property type="entry name" value="Flavodoxin_2"/>
    <property type="match status" value="1"/>
</dbReference>
<comment type="caution">
    <text evidence="6">Lacks conserved residue(s) required for the propagation of feature annotation.</text>
</comment>
<dbReference type="GO" id="GO:0009055">
    <property type="term" value="F:electron transfer activity"/>
    <property type="evidence" value="ECO:0007669"/>
    <property type="project" value="UniProtKB-UniRule"/>
</dbReference>
<dbReference type="SUPFAM" id="SSF52218">
    <property type="entry name" value="Flavoproteins"/>
    <property type="match status" value="1"/>
</dbReference>
<evidence type="ECO:0000256" key="5">
    <source>
        <dbReference type="ARBA" id="ARBA00048542"/>
    </source>
</evidence>
<gene>
    <name evidence="6" type="primary">azoR</name>
    <name evidence="8" type="ORF">CLG96_08120</name>
</gene>
<keyword evidence="1 6" id="KW-0285">Flavoprotein</keyword>
<comment type="catalytic activity">
    <reaction evidence="6">
        <text>2 a quinone + NADH + H(+) = 2 a 1,4-benzosemiquinone + NAD(+)</text>
        <dbReference type="Rhea" id="RHEA:65952"/>
        <dbReference type="ChEBI" id="CHEBI:15378"/>
        <dbReference type="ChEBI" id="CHEBI:57540"/>
        <dbReference type="ChEBI" id="CHEBI:57945"/>
        <dbReference type="ChEBI" id="CHEBI:132124"/>
        <dbReference type="ChEBI" id="CHEBI:134225"/>
    </reaction>
</comment>
<feature type="binding site" evidence="6">
    <location>
        <position position="9"/>
    </location>
    <ligand>
        <name>FMN</name>
        <dbReference type="ChEBI" id="CHEBI:58210"/>
    </ligand>
</feature>
<keyword evidence="3 6" id="KW-0560">Oxidoreductase</keyword>
<dbReference type="PANTHER" id="PTHR43741">
    <property type="entry name" value="FMN-DEPENDENT NADH-AZOREDUCTASE 1"/>
    <property type="match status" value="1"/>
</dbReference>
<dbReference type="EC" id="1.7.1.17" evidence="6"/>
<proteinExistence type="inferred from homology"/>
<name>A0A2T5FZ72_9SPHN</name>
<dbReference type="InterPro" id="IPR050104">
    <property type="entry name" value="FMN-dep_NADH:Q_OxRdtase_AzoR1"/>
</dbReference>
<comment type="subunit">
    <text evidence="6">Homodimer.</text>
</comment>
<comment type="cofactor">
    <cofactor evidence="6">
        <name>FMN</name>
        <dbReference type="ChEBI" id="CHEBI:58210"/>
    </cofactor>
    <text evidence="6">Binds 1 FMN per subunit.</text>
</comment>
<protein>
    <recommendedName>
        <fullName evidence="6">FMN dependent NADH:quinone oxidoreductase</fullName>
        <ecNumber evidence="6">1.6.5.-</ecNumber>
    </recommendedName>
    <alternativeName>
        <fullName evidence="6">Azo-dye reductase</fullName>
    </alternativeName>
    <alternativeName>
        <fullName evidence="6">FMN-dependent NADH-azo compound oxidoreductase</fullName>
    </alternativeName>
    <alternativeName>
        <fullName evidence="6">FMN-dependent NADH-azoreductase</fullName>
        <ecNumber evidence="6">1.7.1.17</ecNumber>
    </alternativeName>
</protein>
<dbReference type="Proteomes" id="UP000244162">
    <property type="component" value="Unassembled WGS sequence"/>
</dbReference>
<comment type="caution">
    <text evidence="8">The sequence shown here is derived from an EMBL/GenBank/DDBJ whole genome shotgun (WGS) entry which is preliminary data.</text>
</comment>
<evidence type="ECO:0000256" key="6">
    <source>
        <dbReference type="HAMAP-Rule" id="MF_01216"/>
    </source>
</evidence>
<dbReference type="HAMAP" id="MF_01216">
    <property type="entry name" value="Azoreductase_type1"/>
    <property type="match status" value="1"/>
</dbReference>
<keyword evidence="4 6" id="KW-0520">NAD</keyword>
<evidence type="ECO:0000313" key="8">
    <source>
        <dbReference type="EMBL" id="PTQ11871.1"/>
    </source>
</evidence>
<dbReference type="OrthoDB" id="9787136at2"/>
<dbReference type="RefSeq" id="WP_107967384.1">
    <property type="nucleotide sequence ID" value="NZ_NWBU01000006.1"/>
</dbReference>
<dbReference type="GO" id="GO:0016652">
    <property type="term" value="F:oxidoreductase activity, acting on NAD(P)H as acceptor"/>
    <property type="evidence" value="ECO:0007669"/>
    <property type="project" value="UniProtKB-UniRule"/>
</dbReference>
<evidence type="ECO:0000313" key="9">
    <source>
        <dbReference type="Proteomes" id="UP000244162"/>
    </source>
</evidence>
<dbReference type="AlphaFoldDB" id="A0A2T5FZ72"/>
<sequence>MKLLHVDSSPRGAHSNSRALSAYFVDQLRRHVPALSVDYLDLAVDAPPPVTGLFASAAYTAPEDRTPEMRAVLAPSDALCRRVLDADALLFAMPMHNWSMPSPFKAFVDMIVRGGLTYIPTEDGRYLGALESKNTLFVTTRGVDLRPGTPFAGMDALTSSLRAAFGFVGVTDPLFVDAQPLEFARQIERLAALARAREALRDIAENWAEERDGRIGPRDLQLSRAG</sequence>
<comment type="function">
    <text evidence="6">Quinone reductase that provides resistance to thiol-specific stress caused by electrophilic quinones.</text>
</comment>
<reference evidence="8 9" key="1">
    <citation type="submission" date="2017-09" db="EMBL/GenBank/DDBJ databases">
        <title>Sphingomonas panjinensis sp.nov., isolated from oil-contaminated soil.</title>
        <authorList>
            <person name="Wang L."/>
            <person name="Chen L."/>
        </authorList>
    </citation>
    <scope>NUCLEOTIDE SEQUENCE [LARGE SCALE GENOMIC DNA]</scope>
    <source>
        <strain evidence="8 9">FW-11</strain>
    </source>
</reference>
<comment type="function">
    <text evidence="6">Also exhibits azoreductase activity. Catalyzes the reductive cleavage of the azo bond in aromatic azo compounds to the corresponding amines.</text>
</comment>
<dbReference type="PANTHER" id="PTHR43741:SF4">
    <property type="entry name" value="FMN-DEPENDENT NADH:QUINONE OXIDOREDUCTASE"/>
    <property type="match status" value="1"/>
</dbReference>
<accession>A0A2T5FZ72</accession>
<dbReference type="InterPro" id="IPR023048">
    <property type="entry name" value="NADH:quinone_OxRdtase_FMN_depd"/>
</dbReference>
<organism evidence="8 9">
    <name type="scientific">Sphingomonas oleivorans</name>
    <dbReference type="NCBI Taxonomy" id="1735121"/>
    <lineage>
        <taxon>Bacteria</taxon>
        <taxon>Pseudomonadati</taxon>
        <taxon>Pseudomonadota</taxon>
        <taxon>Alphaproteobacteria</taxon>
        <taxon>Sphingomonadales</taxon>
        <taxon>Sphingomonadaceae</taxon>
        <taxon>Sphingomonas</taxon>
    </lineage>
</organism>
<comment type="catalytic activity">
    <reaction evidence="5">
        <text>N,N-dimethyl-1,4-phenylenediamine + anthranilate + 2 NAD(+) = 2-(4-dimethylaminophenyl)diazenylbenzoate + 2 NADH + 2 H(+)</text>
        <dbReference type="Rhea" id="RHEA:55872"/>
        <dbReference type="ChEBI" id="CHEBI:15378"/>
        <dbReference type="ChEBI" id="CHEBI:15783"/>
        <dbReference type="ChEBI" id="CHEBI:16567"/>
        <dbReference type="ChEBI" id="CHEBI:57540"/>
        <dbReference type="ChEBI" id="CHEBI:57945"/>
        <dbReference type="ChEBI" id="CHEBI:71579"/>
        <dbReference type="EC" id="1.7.1.17"/>
    </reaction>
    <physiologicalReaction direction="right-to-left" evidence="5">
        <dbReference type="Rhea" id="RHEA:55874"/>
    </physiologicalReaction>
</comment>
<evidence type="ECO:0000256" key="1">
    <source>
        <dbReference type="ARBA" id="ARBA00022630"/>
    </source>
</evidence>
<dbReference type="Gene3D" id="3.40.50.360">
    <property type="match status" value="1"/>
</dbReference>
<evidence type="ECO:0000256" key="3">
    <source>
        <dbReference type="ARBA" id="ARBA00023002"/>
    </source>
</evidence>
<dbReference type="InterPro" id="IPR029039">
    <property type="entry name" value="Flavoprotein-like_sf"/>
</dbReference>
<evidence type="ECO:0000256" key="4">
    <source>
        <dbReference type="ARBA" id="ARBA00023027"/>
    </source>
</evidence>
<dbReference type="GO" id="GO:0016655">
    <property type="term" value="F:oxidoreductase activity, acting on NAD(P)H, quinone or similar compound as acceptor"/>
    <property type="evidence" value="ECO:0007669"/>
    <property type="project" value="InterPro"/>
</dbReference>
<evidence type="ECO:0000256" key="2">
    <source>
        <dbReference type="ARBA" id="ARBA00022643"/>
    </source>
</evidence>
<evidence type="ECO:0000259" key="7">
    <source>
        <dbReference type="Pfam" id="PF02525"/>
    </source>
</evidence>
<keyword evidence="2 6" id="KW-0288">FMN</keyword>
<comment type="similarity">
    <text evidence="6">Belongs to the azoreductase type 1 family.</text>
</comment>
<dbReference type="EC" id="1.6.5.-" evidence="6"/>
<feature type="binding site" evidence="6">
    <location>
        <begin position="15"/>
        <end position="17"/>
    </location>
    <ligand>
        <name>FMN</name>
        <dbReference type="ChEBI" id="CHEBI:58210"/>
    </ligand>
</feature>
<dbReference type="InterPro" id="IPR003680">
    <property type="entry name" value="Flavodoxin_fold"/>
</dbReference>